<gene>
    <name evidence="2" type="ORF">AVEN_211148_1</name>
</gene>
<sequence>MNYRVVGHIKPSIFHNVDLHLLQSGGRGGLLALGDGGFQARNPIPPKNRRVSGSGARPPAEVVQQNSPRPSLPTGFKTLKGSQGKRTDQQQHEDSSPTRIY</sequence>
<evidence type="ECO:0000256" key="1">
    <source>
        <dbReference type="SAM" id="MobiDB-lite"/>
    </source>
</evidence>
<feature type="region of interest" description="Disordered" evidence="1">
    <location>
        <begin position="37"/>
        <end position="101"/>
    </location>
</feature>
<accession>A0A4Y2TS72</accession>
<dbReference type="AlphaFoldDB" id="A0A4Y2TS72"/>
<protein>
    <submittedName>
        <fullName evidence="2">Uncharacterized protein</fullName>
    </submittedName>
</protein>
<dbReference type="EMBL" id="BGPR01030509">
    <property type="protein sequence ID" value="GBO03082.1"/>
    <property type="molecule type" value="Genomic_DNA"/>
</dbReference>
<reference evidence="2 3" key="1">
    <citation type="journal article" date="2019" name="Sci. Rep.">
        <title>Orb-weaving spider Araneus ventricosus genome elucidates the spidroin gene catalogue.</title>
        <authorList>
            <person name="Kono N."/>
            <person name="Nakamura H."/>
            <person name="Ohtoshi R."/>
            <person name="Moran D.A.P."/>
            <person name="Shinohara A."/>
            <person name="Yoshida Y."/>
            <person name="Fujiwara M."/>
            <person name="Mori M."/>
            <person name="Tomita M."/>
            <person name="Arakawa K."/>
        </authorList>
    </citation>
    <scope>NUCLEOTIDE SEQUENCE [LARGE SCALE GENOMIC DNA]</scope>
</reference>
<organism evidence="2 3">
    <name type="scientific">Araneus ventricosus</name>
    <name type="common">Orbweaver spider</name>
    <name type="synonym">Epeira ventricosa</name>
    <dbReference type="NCBI Taxonomy" id="182803"/>
    <lineage>
        <taxon>Eukaryota</taxon>
        <taxon>Metazoa</taxon>
        <taxon>Ecdysozoa</taxon>
        <taxon>Arthropoda</taxon>
        <taxon>Chelicerata</taxon>
        <taxon>Arachnida</taxon>
        <taxon>Araneae</taxon>
        <taxon>Araneomorphae</taxon>
        <taxon>Entelegynae</taxon>
        <taxon>Araneoidea</taxon>
        <taxon>Araneidae</taxon>
        <taxon>Araneus</taxon>
    </lineage>
</organism>
<feature type="compositionally biased region" description="Basic and acidic residues" evidence="1">
    <location>
        <begin position="85"/>
        <end position="101"/>
    </location>
</feature>
<comment type="caution">
    <text evidence="2">The sequence shown here is derived from an EMBL/GenBank/DDBJ whole genome shotgun (WGS) entry which is preliminary data.</text>
</comment>
<proteinExistence type="predicted"/>
<dbReference type="Proteomes" id="UP000499080">
    <property type="component" value="Unassembled WGS sequence"/>
</dbReference>
<name>A0A4Y2TS72_ARAVE</name>
<evidence type="ECO:0000313" key="3">
    <source>
        <dbReference type="Proteomes" id="UP000499080"/>
    </source>
</evidence>
<evidence type="ECO:0000313" key="2">
    <source>
        <dbReference type="EMBL" id="GBO03082.1"/>
    </source>
</evidence>
<keyword evidence="3" id="KW-1185">Reference proteome</keyword>